<accession>A0A1V9YRL2</accession>
<sequence>MEYQVSWGEGSLGLTLRPDLGEDMPPVVGRITREDSAAAKAGVAVGHMLVSINGMDTARRGYDATVEMLKTIHRPAILRFRIPKSLLANSARNSTGQELDRRREHSSSHREYRRLASSAAALGTSRGESYRIERDREREHREHRDREHRRRSERESERDRANAVVALPPPQLLVHQSSTASDTSTASTAASSATPTPRPRRETYTVVWTEGPLGMIFRPDDDDCHIPCIRKITGKGVGTSGIERARVGDILLVINGQDTKDIGFRSSISLLKSITKPAVLKFKRMRRRISRRRQEDAEKPSVASVVLETARPSPAVDAGLYDIVWREGELGLKLKPTPSDVPMISRLTGRGSASGLHNAHVSDVLVSVNGKPVDGASYTSTLRLLKHTPKPAILRFQPSARQPEPPRAATPKREQIALDVAKQLVATSQGLDPLTDSFAGVPLAEIAEGSKEAHLIRVAAKAYVAAQAEKKRGEKKEALTRAEREAQVLAEALERVKEEAKKYEEYLAQQQRERILRSATENKPREVIGQQNNMLAQLASVITPFRRETYETEDETLAAAAEQSADAYDPFDQMRQSILEDLSAITKSALPTKQARKTCAECNCLESLAVPFFLDDDGQWYCTTCWEAFYGEPLVVPADTATVHTTILEEDEEAAAEEPPAPVVKGLNHFRRPSTREDLELEERNARLEAEKMLQELEEMRRSGSNAALHVVGGHRASSSSDRMEREKRGKEELARMLKAEEDKARADGKEELARKLQAQRERSDQDIQAIRMSAGDDPKAITEGENEDEDDEAPSEFSQFYTRKPDLQRSRSDSHMKVVSTPEAPMRKTIGNDEPTLARSPSKMSVSSFDDAHSLDEDQYMEEEDDFDKDEELLRAREEQNFAMAKQLEEAHEVVKQARMSMIMMGDGDIAEFTGLTDFQINLFKKLTTEAEERMSMLDPSKYDDSDSDGSEDEEGDDGVWI</sequence>
<evidence type="ECO:0000313" key="4">
    <source>
        <dbReference type="EMBL" id="OQR88316.1"/>
    </source>
</evidence>
<feature type="compositionally biased region" description="Basic and acidic residues" evidence="2">
    <location>
        <begin position="722"/>
        <end position="766"/>
    </location>
</feature>
<dbReference type="PROSITE" id="PS50106">
    <property type="entry name" value="PDZ"/>
    <property type="match status" value="3"/>
</dbReference>
<feature type="compositionally biased region" description="Basic and acidic residues" evidence="2">
    <location>
        <begin position="804"/>
        <end position="817"/>
    </location>
</feature>
<feature type="compositionally biased region" description="Basic and acidic residues" evidence="2">
    <location>
        <begin position="128"/>
        <end position="161"/>
    </location>
</feature>
<evidence type="ECO:0000259" key="3">
    <source>
        <dbReference type="PROSITE" id="PS50106"/>
    </source>
</evidence>
<dbReference type="Gene3D" id="2.30.42.10">
    <property type="match status" value="2"/>
</dbReference>
<evidence type="ECO:0000313" key="5">
    <source>
        <dbReference type="Proteomes" id="UP000243579"/>
    </source>
</evidence>
<evidence type="ECO:0000256" key="1">
    <source>
        <dbReference type="SAM" id="Coils"/>
    </source>
</evidence>
<feature type="compositionally biased region" description="Basic and acidic residues" evidence="2">
    <location>
        <begin position="98"/>
        <end position="114"/>
    </location>
</feature>
<dbReference type="AlphaFoldDB" id="A0A1V9YRL2"/>
<dbReference type="STRING" id="1202772.A0A1V9YRL2"/>
<dbReference type="EMBL" id="JNBR01001385">
    <property type="protein sequence ID" value="OQR88316.1"/>
    <property type="molecule type" value="Genomic_DNA"/>
</dbReference>
<reference evidence="4 5" key="1">
    <citation type="journal article" date="2014" name="Genome Biol. Evol.">
        <title>The secreted proteins of Achlya hypogyna and Thraustotheca clavata identify the ancestral oomycete secretome and reveal gene acquisitions by horizontal gene transfer.</title>
        <authorList>
            <person name="Misner I."/>
            <person name="Blouin N."/>
            <person name="Leonard G."/>
            <person name="Richards T.A."/>
            <person name="Lane C.E."/>
        </authorList>
    </citation>
    <scope>NUCLEOTIDE SEQUENCE [LARGE SCALE GENOMIC DNA]</scope>
    <source>
        <strain evidence="4 5">ATCC 48635</strain>
    </source>
</reference>
<dbReference type="Pfam" id="PF00595">
    <property type="entry name" value="PDZ"/>
    <property type="match status" value="1"/>
</dbReference>
<feature type="region of interest" description="Disordered" evidence="2">
    <location>
        <begin position="935"/>
        <end position="963"/>
    </location>
</feature>
<keyword evidence="5" id="KW-1185">Reference proteome</keyword>
<dbReference type="OrthoDB" id="6022711at2759"/>
<name>A0A1V9YRL2_ACHHY</name>
<feature type="region of interest" description="Disordered" evidence="2">
    <location>
        <begin position="89"/>
        <end position="202"/>
    </location>
</feature>
<dbReference type="Proteomes" id="UP000243579">
    <property type="component" value="Unassembled WGS sequence"/>
</dbReference>
<feature type="compositionally biased region" description="Acidic residues" evidence="2">
    <location>
        <begin position="947"/>
        <end position="963"/>
    </location>
</feature>
<dbReference type="SMART" id="SM00228">
    <property type="entry name" value="PDZ"/>
    <property type="match status" value="3"/>
</dbReference>
<feature type="domain" description="PDZ" evidence="3">
    <location>
        <begin position="9"/>
        <end position="84"/>
    </location>
</feature>
<gene>
    <name evidence="4" type="ORF">ACHHYP_06888</name>
</gene>
<feature type="compositionally biased region" description="Low complexity" evidence="2">
    <location>
        <begin position="177"/>
        <end position="194"/>
    </location>
</feature>
<feature type="domain" description="PDZ" evidence="3">
    <location>
        <begin position="327"/>
        <end position="400"/>
    </location>
</feature>
<feature type="compositionally biased region" description="Basic and acidic residues" evidence="2">
    <location>
        <begin position="935"/>
        <end position="946"/>
    </location>
</feature>
<dbReference type="InterPro" id="IPR001478">
    <property type="entry name" value="PDZ"/>
</dbReference>
<feature type="region of interest" description="Disordered" evidence="2">
    <location>
        <begin position="704"/>
        <end position="850"/>
    </location>
</feature>
<organism evidence="4 5">
    <name type="scientific">Achlya hypogyna</name>
    <name type="common">Oomycete</name>
    <name type="synonym">Protoachlya hypogyna</name>
    <dbReference type="NCBI Taxonomy" id="1202772"/>
    <lineage>
        <taxon>Eukaryota</taxon>
        <taxon>Sar</taxon>
        <taxon>Stramenopiles</taxon>
        <taxon>Oomycota</taxon>
        <taxon>Saprolegniomycetes</taxon>
        <taxon>Saprolegniales</taxon>
        <taxon>Achlyaceae</taxon>
        <taxon>Achlya</taxon>
    </lineage>
</organism>
<feature type="compositionally biased region" description="Acidic residues" evidence="2">
    <location>
        <begin position="785"/>
        <end position="795"/>
    </location>
</feature>
<protein>
    <recommendedName>
        <fullName evidence="3">PDZ domain-containing protein</fullName>
    </recommendedName>
</protein>
<keyword evidence="1" id="KW-0175">Coiled coil</keyword>
<feature type="domain" description="PDZ" evidence="3">
    <location>
        <begin position="209"/>
        <end position="286"/>
    </location>
</feature>
<dbReference type="InterPro" id="IPR036034">
    <property type="entry name" value="PDZ_sf"/>
</dbReference>
<comment type="caution">
    <text evidence="4">The sequence shown here is derived from an EMBL/GenBank/DDBJ whole genome shotgun (WGS) entry which is preliminary data.</text>
</comment>
<dbReference type="SUPFAM" id="SSF50156">
    <property type="entry name" value="PDZ domain-like"/>
    <property type="match status" value="3"/>
</dbReference>
<evidence type="ECO:0000256" key="2">
    <source>
        <dbReference type="SAM" id="MobiDB-lite"/>
    </source>
</evidence>
<feature type="coiled-coil region" evidence="1">
    <location>
        <begin position="465"/>
        <end position="513"/>
    </location>
</feature>
<proteinExistence type="predicted"/>